<evidence type="ECO:0000256" key="1">
    <source>
        <dbReference type="ARBA" id="ARBA00022741"/>
    </source>
</evidence>
<sequence>RGIDLDNNRFLILQGEIENIALMAPLELLDYVEDCIGTSSYKAQICDAEKRIQESEEAVATAGNKLKFAEADYLYKKRHRDEKMCYLTYRGEALVLRHRI</sequence>
<proteinExistence type="predicted"/>
<gene>
    <name evidence="4" type="ORF">g.57627</name>
</gene>
<name>A0A1B6K8Q3_9HEMI</name>
<dbReference type="SUPFAM" id="SSF52540">
    <property type="entry name" value="P-loop containing nucleoside triphosphate hydrolases"/>
    <property type="match status" value="1"/>
</dbReference>
<dbReference type="InterPro" id="IPR027417">
    <property type="entry name" value="P-loop_NTPase"/>
</dbReference>
<dbReference type="PANTHER" id="PTHR18937">
    <property type="entry name" value="STRUCTURAL MAINTENANCE OF CHROMOSOMES SMC FAMILY MEMBER"/>
    <property type="match status" value="1"/>
</dbReference>
<evidence type="ECO:0000256" key="2">
    <source>
        <dbReference type="ARBA" id="ARBA00022840"/>
    </source>
</evidence>
<keyword evidence="2" id="KW-0067">ATP-binding</keyword>
<protein>
    <recommendedName>
        <fullName evidence="5">SMC hinge domain-containing protein</fullName>
    </recommendedName>
</protein>
<organism evidence="4">
    <name type="scientific">Homalodisca liturata</name>
    <dbReference type="NCBI Taxonomy" id="320908"/>
    <lineage>
        <taxon>Eukaryota</taxon>
        <taxon>Metazoa</taxon>
        <taxon>Ecdysozoa</taxon>
        <taxon>Arthropoda</taxon>
        <taxon>Hexapoda</taxon>
        <taxon>Insecta</taxon>
        <taxon>Pterygota</taxon>
        <taxon>Neoptera</taxon>
        <taxon>Paraneoptera</taxon>
        <taxon>Hemiptera</taxon>
        <taxon>Auchenorrhyncha</taxon>
        <taxon>Membracoidea</taxon>
        <taxon>Cicadellidae</taxon>
        <taxon>Cicadellinae</taxon>
        <taxon>Proconiini</taxon>
        <taxon>Homalodisca</taxon>
    </lineage>
</organism>
<dbReference type="GO" id="GO:0000796">
    <property type="term" value="C:condensin complex"/>
    <property type="evidence" value="ECO:0007669"/>
    <property type="project" value="TreeGrafter"/>
</dbReference>
<evidence type="ECO:0000256" key="3">
    <source>
        <dbReference type="ARBA" id="ARBA00023242"/>
    </source>
</evidence>
<dbReference type="Gene3D" id="3.40.50.300">
    <property type="entry name" value="P-loop containing nucleotide triphosphate hydrolases"/>
    <property type="match status" value="1"/>
</dbReference>
<dbReference type="EMBL" id="GECU01000143">
    <property type="protein sequence ID" value="JAT07564.1"/>
    <property type="molecule type" value="Transcribed_RNA"/>
</dbReference>
<reference evidence="4" key="1">
    <citation type="submission" date="2015-11" db="EMBL/GenBank/DDBJ databases">
        <title>De novo transcriptome assembly of four potential Pierce s Disease insect vectors from Arizona vineyards.</title>
        <authorList>
            <person name="Tassone E.E."/>
        </authorList>
    </citation>
    <scope>NUCLEOTIDE SEQUENCE</scope>
</reference>
<dbReference type="GO" id="GO:0007076">
    <property type="term" value="P:mitotic chromosome condensation"/>
    <property type="evidence" value="ECO:0007669"/>
    <property type="project" value="TreeGrafter"/>
</dbReference>
<keyword evidence="1" id="KW-0547">Nucleotide-binding</keyword>
<dbReference type="PANTHER" id="PTHR18937:SF172">
    <property type="entry name" value="STRUCTURAL MAINTENANCE OF CHROMOSOMES PROTEIN"/>
    <property type="match status" value="1"/>
</dbReference>
<dbReference type="GO" id="GO:0005524">
    <property type="term" value="F:ATP binding"/>
    <property type="evidence" value="ECO:0007669"/>
    <property type="project" value="UniProtKB-KW"/>
</dbReference>
<keyword evidence="3" id="KW-0539">Nucleus</keyword>
<evidence type="ECO:0000313" key="4">
    <source>
        <dbReference type="EMBL" id="JAT07564.1"/>
    </source>
</evidence>
<feature type="non-terminal residue" evidence="4">
    <location>
        <position position="1"/>
    </location>
</feature>
<accession>A0A1B6K8Q3</accession>
<evidence type="ECO:0008006" key="5">
    <source>
        <dbReference type="Google" id="ProtNLM"/>
    </source>
</evidence>
<dbReference type="AlphaFoldDB" id="A0A1B6K8Q3"/>
<feature type="non-terminal residue" evidence="4">
    <location>
        <position position="100"/>
    </location>
</feature>